<gene>
    <name evidence="2" type="ORF">U9M48_021857</name>
</gene>
<reference evidence="2 3" key="1">
    <citation type="submission" date="2024-02" db="EMBL/GenBank/DDBJ databases">
        <title>High-quality chromosome-scale genome assembly of Pensacola bahiagrass (Paspalum notatum Flugge var. saurae).</title>
        <authorList>
            <person name="Vega J.M."/>
            <person name="Podio M."/>
            <person name="Orjuela J."/>
            <person name="Siena L.A."/>
            <person name="Pessino S.C."/>
            <person name="Combes M.C."/>
            <person name="Mariac C."/>
            <person name="Albertini E."/>
            <person name="Pupilli F."/>
            <person name="Ortiz J.P.A."/>
            <person name="Leblanc O."/>
        </authorList>
    </citation>
    <scope>NUCLEOTIDE SEQUENCE [LARGE SCALE GENOMIC DNA]</scope>
    <source>
        <strain evidence="2">R1</strain>
        <tissue evidence="2">Leaf</tissue>
    </source>
</reference>
<proteinExistence type="predicted"/>
<evidence type="ECO:0000313" key="2">
    <source>
        <dbReference type="EMBL" id="WVZ73568.1"/>
    </source>
</evidence>
<feature type="region of interest" description="Disordered" evidence="1">
    <location>
        <begin position="1"/>
        <end position="72"/>
    </location>
</feature>
<dbReference type="PANTHER" id="PTHR34046:SF13">
    <property type="entry name" value="OS02G0758200 PROTEIN"/>
    <property type="match status" value="1"/>
</dbReference>
<organism evidence="2 3">
    <name type="scientific">Paspalum notatum var. saurae</name>
    <dbReference type="NCBI Taxonomy" id="547442"/>
    <lineage>
        <taxon>Eukaryota</taxon>
        <taxon>Viridiplantae</taxon>
        <taxon>Streptophyta</taxon>
        <taxon>Embryophyta</taxon>
        <taxon>Tracheophyta</taxon>
        <taxon>Spermatophyta</taxon>
        <taxon>Magnoliopsida</taxon>
        <taxon>Liliopsida</taxon>
        <taxon>Poales</taxon>
        <taxon>Poaceae</taxon>
        <taxon>PACMAD clade</taxon>
        <taxon>Panicoideae</taxon>
        <taxon>Andropogonodae</taxon>
        <taxon>Paspaleae</taxon>
        <taxon>Paspalinae</taxon>
        <taxon>Paspalum</taxon>
    </lineage>
</organism>
<dbReference type="Proteomes" id="UP001341281">
    <property type="component" value="Chromosome 05"/>
</dbReference>
<protein>
    <submittedName>
        <fullName evidence="2">Uncharacterized protein</fullName>
    </submittedName>
</protein>
<feature type="compositionally biased region" description="Low complexity" evidence="1">
    <location>
        <begin position="39"/>
        <end position="52"/>
    </location>
</feature>
<dbReference type="PANTHER" id="PTHR34046">
    <property type="entry name" value="OS06G0218800 PROTEIN"/>
    <property type="match status" value="1"/>
</dbReference>
<dbReference type="EMBL" id="CP144749">
    <property type="protein sequence ID" value="WVZ73568.1"/>
    <property type="molecule type" value="Genomic_DNA"/>
</dbReference>
<name>A0AAQ3TH64_PASNO</name>
<evidence type="ECO:0000256" key="1">
    <source>
        <dbReference type="SAM" id="MobiDB-lite"/>
    </source>
</evidence>
<evidence type="ECO:0000313" key="3">
    <source>
        <dbReference type="Proteomes" id="UP001341281"/>
    </source>
</evidence>
<dbReference type="AlphaFoldDB" id="A0AAQ3TH64"/>
<sequence length="191" mass="20311">MVMGNKQARSGKAEGARCRRHRQQGAGVCATCLRERLSRSSASSSVPSVVRRAGGEGEGEGEEREYSSCSEASTAYSSEASSAASSECASPAAAEPAFHDEMRRAARVSLLMRHERVVGDADAVAAFLVARRAEQQQRRRAATSFWAKLLRATRTTRGGGGKEEDGGDGCSLAARGKTLEERAAAAKWVLF</sequence>
<keyword evidence="3" id="KW-1185">Reference proteome</keyword>
<accession>A0AAQ3TH64</accession>